<organism evidence="12 13">
    <name type="scientific">Rhodoferax koreensis</name>
    <dbReference type="NCBI Taxonomy" id="1842727"/>
    <lineage>
        <taxon>Bacteria</taxon>
        <taxon>Pseudomonadati</taxon>
        <taxon>Pseudomonadota</taxon>
        <taxon>Betaproteobacteria</taxon>
        <taxon>Burkholderiales</taxon>
        <taxon>Comamonadaceae</taxon>
        <taxon>Rhodoferax</taxon>
    </lineage>
</organism>
<evidence type="ECO:0000256" key="9">
    <source>
        <dbReference type="RuleBase" id="RU369079"/>
    </source>
</evidence>
<comment type="function">
    <text evidence="9">Part of the tripartite ATP-independent periplasmic (TRAP) transport system.</text>
</comment>
<dbReference type="AlphaFoldDB" id="A0A1P8K0V0"/>
<dbReference type="GO" id="GO:0022857">
    <property type="term" value="F:transmembrane transporter activity"/>
    <property type="evidence" value="ECO:0007669"/>
    <property type="project" value="UniProtKB-UniRule"/>
</dbReference>
<dbReference type="Pfam" id="PF04290">
    <property type="entry name" value="DctQ"/>
    <property type="match status" value="1"/>
</dbReference>
<feature type="transmembrane region" description="Helical" evidence="9">
    <location>
        <begin position="43"/>
        <end position="60"/>
    </location>
</feature>
<comment type="subunit">
    <text evidence="9">The complex comprises the extracytoplasmic solute receptor protein and the two transmembrane proteins.</text>
</comment>
<evidence type="ECO:0000256" key="5">
    <source>
        <dbReference type="ARBA" id="ARBA00022692"/>
    </source>
</evidence>
<feature type="transmembrane region" description="Helical" evidence="9">
    <location>
        <begin position="81"/>
        <end position="101"/>
    </location>
</feature>
<dbReference type="KEGG" id="rhy:RD110_22430"/>
<dbReference type="GO" id="GO:0015740">
    <property type="term" value="P:C4-dicarboxylate transport"/>
    <property type="evidence" value="ECO:0007669"/>
    <property type="project" value="TreeGrafter"/>
</dbReference>
<comment type="similarity">
    <text evidence="8 9">Belongs to the TRAP transporter small permease family.</text>
</comment>
<feature type="domain" description="Tripartite ATP-independent periplasmic transporters DctQ component" evidence="11">
    <location>
        <begin position="19"/>
        <end position="148"/>
    </location>
</feature>
<dbReference type="Proteomes" id="UP000186609">
    <property type="component" value="Chromosome"/>
</dbReference>
<evidence type="ECO:0000313" key="12">
    <source>
        <dbReference type="EMBL" id="APW39622.1"/>
    </source>
</evidence>
<evidence type="ECO:0000256" key="10">
    <source>
        <dbReference type="SAM" id="MobiDB-lite"/>
    </source>
</evidence>
<sequence length="188" mass="20181">MDYLFLGVEAVLAVLLLGMVVMVFGNVVLRYAFNSGIGVSEELSRIFFVWLTFIGAVLATHEGAHLGMDNVVSKLSRKGKIVCGVLSQALILLCCGMLFWGTLRQHEINATTLAPVTGMPMSWVFGMGYVTSIGVGVHALHRLWRLLSGRMTDAELVEVKESEEVLPDAPHGGPNTPPAPMVTAGAAK</sequence>
<dbReference type="STRING" id="1842727.RD110_22430"/>
<keyword evidence="6 9" id="KW-1133">Transmembrane helix</keyword>
<keyword evidence="13" id="KW-1185">Reference proteome</keyword>
<dbReference type="InterPro" id="IPR055348">
    <property type="entry name" value="DctQ"/>
</dbReference>
<keyword evidence="7 9" id="KW-0472">Membrane</keyword>
<feature type="transmembrane region" description="Helical" evidence="9">
    <location>
        <begin position="121"/>
        <end position="141"/>
    </location>
</feature>
<evidence type="ECO:0000256" key="1">
    <source>
        <dbReference type="ARBA" id="ARBA00004429"/>
    </source>
</evidence>
<dbReference type="GO" id="GO:0005886">
    <property type="term" value="C:plasma membrane"/>
    <property type="evidence" value="ECO:0007669"/>
    <property type="project" value="UniProtKB-SubCell"/>
</dbReference>
<evidence type="ECO:0000256" key="6">
    <source>
        <dbReference type="ARBA" id="ARBA00022989"/>
    </source>
</evidence>
<feature type="transmembrane region" description="Helical" evidence="9">
    <location>
        <begin position="12"/>
        <end position="31"/>
    </location>
</feature>
<gene>
    <name evidence="12" type="ORF">RD110_22430</name>
</gene>
<evidence type="ECO:0000256" key="7">
    <source>
        <dbReference type="ARBA" id="ARBA00023136"/>
    </source>
</evidence>
<dbReference type="EMBL" id="CP019236">
    <property type="protein sequence ID" value="APW39622.1"/>
    <property type="molecule type" value="Genomic_DNA"/>
</dbReference>
<name>A0A1P8K0V0_9BURK</name>
<keyword evidence="3" id="KW-1003">Cell membrane</keyword>
<dbReference type="PANTHER" id="PTHR35011:SF2">
    <property type="entry name" value="2,3-DIKETO-L-GULONATE TRAP TRANSPORTER SMALL PERMEASE PROTEIN YIAM"/>
    <property type="match status" value="1"/>
</dbReference>
<evidence type="ECO:0000259" key="11">
    <source>
        <dbReference type="Pfam" id="PF04290"/>
    </source>
</evidence>
<dbReference type="PANTHER" id="PTHR35011">
    <property type="entry name" value="2,3-DIKETO-L-GULONATE TRAP TRANSPORTER SMALL PERMEASE PROTEIN YIAM"/>
    <property type="match status" value="1"/>
</dbReference>
<proteinExistence type="inferred from homology"/>
<evidence type="ECO:0000256" key="8">
    <source>
        <dbReference type="ARBA" id="ARBA00038436"/>
    </source>
</evidence>
<reference evidence="12 13" key="1">
    <citation type="submission" date="2017-01" db="EMBL/GenBank/DDBJ databases">
        <authorList>
            <person name="Mah S.A."/>
            <person name="Swanson W.J."/>
            <person name="Moy G.W."/>
            <person name="Vacquier V.D."/>
        </authorList>
    </citation>
    <scope>NUCLEOTIDE SEQUENCE [LARGE SCALE GENOMIC DNA]</scope>
    <source>
        <strain evidence="12 13">DCY110</strain>
    </source>
</reference>
<comment type="subcellular location">
    <subcellularLocation>
        <location evidence="1 9">Cell inner membrane</location>
        <topology evidence="1 9">Multi-pass membrane protein</topology>
    </subcellularLocation>
</comment>
<evidence type="ECO:0000256" key="4">
    <source>
        <dbReference type="ARBA" id="ARBA00022519"/>
    </source>
</evidence>
<keyword evidence="2 9" id="KW-0813">Transport</keyword>
<keyword evidence="5 9" id="KW-0812">Transmembrane</keyword>
<evidence type="ECO:0000256" key="2">
    <source>
        <dbReference type="ARBA" id="ARBA00022448"/>
    </source>
</evidence>
<accession>A0A1P8K0V0</accession>
<dbReference type="InterPro" id="IPR007387">
    <property type="entry name" value="TRAP_DctQ"/>
</dbReference>
<protein>
    <recommendedName>
        <fullName evidence="9">TRAP transporter small permease protein</fullName>
    </recommendedName>
</protein>
<evidence type="ECO:0000256" key="3">
    <source>
        <dbReference type="ARBA" id="ARBA00022475"/>
    </source>
</evidence>
<evidence type="ECO:0000313" key="13">
    <source>
        <dbReference type="Proteomes" id="UP000186609"/>
    </source>
</evidence>
<keyword evidence="4 9" id="KW-0997">Cell inner membrane</keyword>
<dbReference type="OrthoDB" id="9791324at2"/>
<feature type="region of interest" description="Disordered" evidence="10">
    <location>
        <begin position="163"/>
        <end position="188"/>
    </location>
</feature>